<keyword evidence="1" id="KW-1133">Transmembrane helix</keyword>
<organism evidence="2 3">
    <name type="scientific">Hydnum rufescens UP504</name>
    <dbReference type="NCBI Taxonomy" id="1448309"/>
    <lineage>
        <taxon>Eukaryota</taxon>
        <taxon>Fungi</taxon>
        <taxon>Dikarya</taxon>
        <taxon>Basidiomycota</taxon>
        <taxon>Agaricomycotina</taxon>
        <taxon>Agaricomycetes</taxon>
        <taxon>Cantharellales</taxon>
        <taxon>Hydnaceae</taxon>
        <taxon>Hydnum</taxon>
    </lineage>
</organism>
<sequence length="195" mass="21893">MCSCFFPLPLLPPLVPPLALDFATVILGHGILCALSISILVYHGHRCHPASVRILTLAQLVSSHEIYPLGHKCFTATYPWGIEEEFKPTDHLIHAVYTAHNICFNRVLTARPILKAVLIGLVKCMLRTIRAPGSDSKRLCDWSINLTNGNAWGKHVYYCLQALQSSPGFRNTTRSRRQDWTRYYTHVYSSTEGGS</sequence>
<gene>
    <name evidence="2" type="ORF">BS47DRAFT_900531</name>
</gene>
<accession>A0A9P6B0K9</accession>
<keyword evidence="1" id="KW-0812">Transmembrane</keyword>
<evidence type="ECO:0000256" key="1">
    <source>
        <dbReference type="SAM" id="Phobius"/>
    </source>
</evidence>
<dbReference type="AlphaFoldDB" id="A0A9P6B0K9"/>
<reference evidence="2" key="1">
    <citation type="journal article" date="2020" name="Nat. Commun.">
        <title>Large-scale genome sequencing of mycorrhizal fungi provides insights into the early evolution of symbiotic traits.</title>
        <authorList>
            <person name="Miyauchi S."/>
            <person name="Kiss E."/>
            <person name="Kuo A."/>
            <person name="Drula E."/>
            <person name="Kohler A."/>
            <person name="Sanchez-Garcia M."/>
            <person name="Morin E."/>
            <person name="Andreopoulos B."/>
            <person name="Barry K.W."/>
            <person name="Bonito G."/>
            <person name="Buee M."/>
            <person name="Carver A."/>
            <person name="Chen C."/>
            <person name="Cichocki N."/>
            <person name="Clum A."/>
            <person name="Culley D."/>
            <person name="Crous P.W."/>
            <person name="Fauchery L."/>
            <person name="Girlanda M."/>
            <person name="Hayes R.D."/>
            <person name="Keri Z."/>
            <person name="LaButti K."/>
            <person name="Lipzen A."/>
            <person name="Lombard V."/>
            <person name="Magnuson J."/>
            <person name="Maillard F."/>
            <person name="Murat C."/>
            <person name="Nolan M."/>
            <person name="Ohm R.A."/>
            <person name="Pangilinan J."/>
            <person name="Pereira M.F."/>
            <person name="Perotto S."/>
            <person name="Peter M."/>
            <person name="Pfister S."/>
            <person name="Riley R."/>
            <person name="Sitrit Y."/>
            <person name="Stielow J.B."/>
            <person name="Szollosi G."/>
            <person name="Zifcakova L."/>
            <person name="Stursova M."/>
            <person name="Spatafora J.W."/>
            <person name="Tedersoo L."/>
            <person name="Vaario L.M."/>
            <person name="Yamada A."/>
            <person name="Yan M."/>
            <person name="Wang P."/>
            <person name="Xu J."/>
            <person name="Bruns T."/>
            <person name="Baldrian P."/>
            <person name="Vilgalys R."/>
            <person name="Dunand C."/>
            <person name="Henrissat B."/>
            <person name="Grigoriev I.V."/>
            <person name="Hibbett D."/>
            <person name="Nagy L.G."/>
            <person name="Martin F.M."/>
        </authorList>
    </citation>
    <scope>NUCLEOTIDE SEQUENCE</scope>
    <source>
        <strain evidence="2">UP504</strain>
    </source>
</reference>
<comment type="caution">
    <text evidence="2">The sequence shown here is derived from an EMBL/GenBank/DDBJ whole genome shotgun (WGS) entry which is preliminary data.</text>
</comment>
<feature type="transmembrane region" description="Helical" evidence="1">
    <location>
        <begin position="18"/>
        <end position="42"/>
    </location>
</feature>
<keyword evidence="3" id="KW-1185">Reference proteome</keyword>
<proteinExistence type="predicted"/>
<protein>
    <submittedName>
        <fullName evidence="2">Uncharacterized protein</fullName>
    </submittedName>
</protein>
<dbReference type="EMBL" id="MU128964">
    <property type="protein sequence ID" value="KAF9514156.1"/>
    <property type="molecule type" value="Genomic_DNA"/>
</dbReference>
<name>A0A9P6B0K9_9AGAM</name>
<dbReference type="Proteomes" id="UP000886523">
    <property type="component" value="Unassembled WGS sequence"/>
</dbReference>
<keyword evidence="1" id="KW-0472">Membrane</keyword>
<evidence type="ECO:0000313" key="3">
    <source>
        <dbReference type="Proteomes" id="UP000886523"/>
    </source>
</evidence>
<evidence type="ECO:0000313" key="2">
    <source>
        <dbReference type="EMBL" id="KAF9514156.1"/>
    </source>
</evidence>